<name>A0A172ZC45_9BACL</name>
<organism evidence="5 6">
    <name type="scientific">Paenibacillus bovis</name>
    <dbReference type="NCBI Taxonomy" id="1616788"/>
    <lineage>
        <taxon>Bacteria</taxon>
        <taxon>Bacillati</taxon>
        <taxon>Bacillota</taxon>
        <taxon>Bacilli</taxon>
        <taxon>Bacillales</taxon>
        <taxon>Paenibacillaceae</taxon>
        <taxon>Paenibacillus</taxon>
    </lineage>
</organism>
<dbReference type="AlphaFoldDB" id="A0A172ZC45"/>
<evidence type="ECO:0000313" key="5">
    <source>
        <dbReference type="EMBL" id="ANF94740.1"/>
    </source>
</evidence>
<dbReference type="InterPro" id="IPR007621">
    <property type="entry name" value="TPM_dom"/>
</dbReference>
<keyword evidence="3" id="KW-0812">Transmembrane</keyword>
<feature type="region of interest" description="Disordered" evidence="2">
    <location>
        <begin position="322"/>
        <end position="363"/>
    </location>
</feature>
<evidence type="ECO:0000256" key="3">
    <source>
        <dbReference type="SAM" id="Phobius"/>
    </source>
</evidence>
<keyword evidence="6" id="KW-1185">Reference proteome</keyword>
<dbReference type="RefSeq" id="WP_060531010.1">
    <property type="nucleotide sequence ID" value="NZ_CP013023.1"/>
</dbReference>
<accession>A0A172ZC45</accession>
<sequence length="534" mass="60839">MRNNKLPTIRYMPVILLLLLAVYICLYPESAQAAKQQGHIMDHAGLFAEEDISRMNARLDHHTYDLYVITGTAMSQSEGMKLANDIYEQTGFSGNQLLLMITTDPNYVHLVFDNEELSKRIARSNAGSIAGVTDSQFVPYAKKGDLAGGVIAVSDYLNGLGDISSPDTSQAVPATGQLSLLDQMRAFLPQVILYLLGGGVVIALLVLLIIRAVASEKLHRRQARLRARVEEWKERLDSLICAKSRDQGTSASFILPAPEQEIQKCSIQLDRLRQCIESRNISLFSTARPAKELQGLEQQLNTQVARIEQWLQIAGIAAPATELAKNDEPDTTGRNGAAMLSDLSGLSSEQQSQQRNTEYNDRERSRDILMQAPQQLEQLQLLPERYEQELELLREQYARVHIQEQRDRYIRMQELRLRVEQLLPEMAEALDERNRQYDHADALGREVRTALEQIQQQRNAILGYRDELDLHKKLLIENWETMSARHREGVQLLTGIPEEALAAQQSQNESFHMLEQVRRRLINPRSICRRWKKR</sequence>
<gene>
    <name evidence="5" type="ORF">AR543_00960</name>
</gene>
<feature type="coiled-coil region" evidence="1">
    <location>
        <begin position="215"/>
        <end position="242"/>
    </location>
</feature>
<feature type="domain" description="TPM" evidence="4">
    <location>
        <begin position="41"/>
        <end position="157"/>
    </location>
</feature>
<evidence type="ECO:0000256" key="2">
    <source>
        <dbReference type="SAM" id="MobiDB-lite"/>
    </source>
</evidence>
<feature type="compositionally biased region" description="Low complexity" evidence="2">
    <location>
        <begin position="340"/>
        <end position="354"/>
    </location>
</feature>
<keyword evidence="3" id="KW-0472">Membrane</keyword>
<feature type="transmembrane region" description="Helical" evidence="3">
    <location>
        <begin position="191"/>
        <end position="214"/>
    </location>
</feature>
<reference evidence="5 6" key="2">
    <citation type="journal article" date="2016" name="Int. J. Syst. Evol. Microbiol.">
        <title>Paenibacillus bovis sp. nov., isolated from raw yak (Bos grunniens) milk.</title>
        <authorList>
            <person name="Gao C."/>
            <person name="Han J."/>
            <person name="Liu Z."/>
            <person name="Xu X."/>
            <person name="Hang F."/>
            <person name="Wu Z."/>
        </authorList>
    </citation>
    <scope>NUCLEOTIDE SEQUENCE [LARGE SCALE GENOMIC DNA]</scope>
    <source>
        <strain evidence="5 6">BD3526</strain>
    </source>
</reference>
<dbReference type="KEGG" id="pbv:AR543_00960"/>
<protein>
    <recommendedName>
        <fullName evidence="4">TPM domain-containing protein</fullName>
    </recommendedName>
</protein>
<keyword evidence="3" id="KW-1133">Transmembrane helix</keyword>
<dbReference type="Gene3D" id="3.10.310.50">
    <property type="match status" value="1"/>
</dbReference>
<keyword evidence="1" id="KW-0175">Coiled coil</keyword>
<dbReference type="Proteomes" id="UP000078148">
    <property type="component" value="Chromosome"/>
</dbReference>
<reference evidence="6" key="1">
    <citation type="submission" date="2015-10" db="EMBL/GenBank/DDBJ databases">
        <title>Genome of Paenibacillus bovis sp. nov.</title>
        <authorList>
            <person name="Wu Z."/>
            <person name="Gao C."/>
            <person name="Liu Z."/>
            <person name="Zheng H."/>
        </authorList>
    </citation>
    <scope>NUCLEOTIDE SEQUENCE [LARGE SCALE GENOMIC DNA]</scope>
    <source>
        <strain evidence="6">BD3526</strain>
    </source>
</reference>
<evidence type="ECO:0000259" key="4">
    <source>
        <dbReference type="Pfam" id="PF04536"/>
    </source>
</evidence>
<dbReference type="STRING" id="1616788.AR543_00960"/>
<dbReference type="EMBL" id="CP013023">
    <property type="protein sequence ID" value="ANF94740.1"/>
    <property type="molecule type" value="Genomic_DNA"/>
</dbReference>
<dbReference type="Pfam" id="PF04536">
    <property type="entry name" value="TPM_phosphatase"/>
    <property type="match status" value="1"/>
</dbReference>
<proteinExistence type="predicted"/>
<dbReference type="OrthoDB" id="2373020at2"/>
<evidence type="ECO:0000256" key="1">
    <source>
        <dbReference type="SAM" id="Coils"/>
    </source>
</evidence>
<evidence type="ECO:0000313" key="6">
    <source>
        <dbReference type="Proteomes" id="UP000078148"/>
    </source>
</evidence>